<accession>A0AA40E983</accession>
<evidence type="ECO:0000256" key="1">
    <source>
        <dbReference type="ARBA" id="ARBA00023242"/>
    </source>
</evidence>
<dbReference type="PROSITE" id="PS00463">
    <property type="entry name" value="ZN2_CY6_FUNGAL_1"/>
    <property type="match status" value="1"/>
</dbReference>
<proteinExistence type="predicted"/>
<dbReference type="PANTHER" id="PTHR38111">
    <property type="entry name" value="ZN(2)-C6 FUNGAL-TYPE DOMAIN-CONTAINING PROTEIN-RELATED"/>
    <property type="match status" value="1"/>
</dbReference>
<evidence type="ECO:0000313" key="4">
    <source>
        <dbReference type="Proteomes" id="UP001172101"/>
    </source>
</evidence>
<dbReference type="SMART" id="SM00066">
    <property type="entry name" value="GAL4"/>
    <property type="match status" value="1"/>
</dbReference>
<keyword evidence="1" id="KW-0539">Nucleus</keyword>
<dbReference type="InterPro" id="IPR053178">
    <property type="entry name" value="Osmoadaptation_assoc"/>
</dbReference>
<dbReference type="Pfam" id="PF11951">
    <property type="entry name" value="Fungal_trans_2"/>
    <property type="match status" value="1"/>
</dbReference>
<dbReference type="PANTHER" id="PTHR38111:SF11">
    <property type="entry name" value="TRANSCRIPTION FACTOR DOMAIN-CONTAINING PROTEIN-RELATED"/>
    <property type="match status" value="1"/>
</dbReference>
<dbReference type="InterPro" id="IPR021858">
    <property type="entry name" value="Fun_TF"/>
</dbReference>
<evidence type="ECO:0000313" key="3">
    <source>
        <dbReference type="EMBL" id="KAK0733039.1"/>
    </source>
</evidence>
<dbReference type="GeneID" id="85318044"/>
<reference evidence="3" key="1">
    <citation type="submission" date="2023-06" db="EMBL/GenBank/DDBJ databases">
        <title>Genome-scale phylogeny and comparative genomics of the fungal order Sordariales.</title>
        <authorList>
            <consortium name="Lawrence Berkeley National Laboratory"/>
            <person name="Hensen N."/>
            <person name="Bonometti L."/>
            <person name="Westerberg I."/>
            <person name="Brannstrom I.O."/>
            <person name="Guillou S."/>
            <person name="Cros-Aarteil S."/>
            <person name="Calhoun S."/>
            <person name="Haridas S."/>
            <person name="Kuo A."/>
            <person name="Mondo S."/>
            <person name="Pangilinan J."/>
            <person name="Riley R."/>
            <person name="LaButti K."/>
            <person name="Andreopoulos B."/>
            <person name="Lipzen A."/>
            <person name="Chen C."/>
            <person name="Yanf M."/>
            <person name="Daum C."/>
            <person name="Ng V."/>
            <person name="Clum A."/>
            <person name="Steindorff A."/>
            <person name="Ohm R."/>
            <person name="Martin F."/>
            <person name="Silar P."/>
            <person name="Natvig D."/>
            <person name="Lalanne C."/>
            <person name="Gautier V."/>
            <person name="Ament-velasquez S.L."/>
            <person name="Kruys A."/>
            <person name="Hutchinson M.I."/>
            <person name="Powell A.J."/>
            <person name="Barry K."/>
            <person name="Miller A.N."/>
            <person name="Grigoriev I.V."/>
            <person name="Debuchy R."/>
            <person name="Gladieux P."/>
            <person name="Thoren M.H."/>
            <person name="Johannesson H."/>
        </authorList>
    </citation>
    <scope>NUCLEOTIDE SEQUENCE</scope>
    <source>
        <strain evidence="3">SMH2392-1A</strain>
    </source>
</reference>
<dbReference type="Proteomes" id="UP001172101">
    <property type="component" value="Unassembled WGS sequence"/>
</dbReference>
<evidence type="ECO:0000259" key="2">
    <source>
        <dbReference type="PROSITE" id="PS50048"/>
    </source>
</evidence>
<comment type="caution">
    <text evidence="3">The sequence shown here is derived from an EMBL/GenBank/DDBJ whole genome shotgun (WGS) entry which is preliminary data.</text>
</comment>
<sequence>MVGVPRANACHDCKRRKIKCDGENPCQKCTKSGRVCTGFKRPHAFILSKEMKFDESPTLDDGLQTDESGSGVVLVSRWRRKPSTPPQKDRAPSPRETALAKPLAAATLPQQICSRSAFRDKFFSMFAESRLPASNALADRSDWVTQVISLPDLAPALEDTLLAVCTARLGRRSHPTLIHESLRLYTKGLSGMRRDLARNRSAGWSEQSLATCLALLMYEVVECPGGTPDGYLSHYNATMHILHTRGASAHTSGLGHSVFQILRIHIMFQGLVQSEKTFLALPEWRDIPWSAAPGSKAPFDTLLDILLDIPELSAQREGLQHVRNPRLFLATAVGTIRQGYMIEGALDEWFIRFKATVPGALYHPELSKIDSLVDNPDSGKLFPVAFRFPAFVIGQNVLYSWVAKLTLHAHLCFTYAILERSLGILDALGRSNFSCTCDAGAEPLCLRHFAMDLLPPLGRRSQWPRETAYNICQSVEYFMGNPVRALSPASVLPALAVVKGFWKHAPGDWSREISWIDSRLEIIRASDTEIAVAFG</sequence>
<name>A0AA40E983_9PEZI</name>
<organism evidence="3 4">
    <name type="scientific">Lasiosphaeria miniovina</name>
    <dbReference type="NCBI Taxonomy" id="1954250"/>
    <lineage>
        <taxon>Eukaryota</taxon>
        <taxon>Fungi</taxon>
        <taxon>Dikarya</taxon>
        <taxon>Ascomycota</taxon>
        <taxon>Pezizomycotina</taxon>
        <taxon>Sordariomycetes</taxon>
        <taxon>Sordariomycetidae</taxon>
        <taxon>Sordariales</taxon>
        <taxon>Lasiosphaeriaceae</taxon>
        <taxon>Lasiosphaeria</taxon>
    </lineage>
</organism>
<dbReference type="GO" id="GO:0008270">
    <property type="term" value="F:zinc ion binding"/>
    <property type="evidence" value="ECO:0007669"/>
    <property type="project" value="InterPro"/>
</dbReference>
<dbReference type="InterPro" id="IPR001138">
    <property type="entry name" value="Zn2Cys6_DnaBD"/>
</dbReference>
<dbReference type="EMBL" id="JAUIRO010000001">
    <property type="protein sequence ID" value="KAK0733039.1"/>
    <property type="molecule type" value="Genomic_DNA"/>
</dbReference>
<feature type="domain" description="Zn(2)-C6 fungal-type" evidence="2">
    <location>
        <begin position="9"/>
        <end position="37"/>
    </location>
</feature>
<dbReference type="InterPro" id="IPR036864">
    <property type="entry name" value="Zn2-C6_fun-type_DNA-bd_sf"/>
</dbReference>
<dbReference type="Gene3D" id="4.10.240.10">
    <property type="entry name" value="Zn(2)-C6 fungal-type DNA-binding domain"/>
    <property type="match status" value="1"/>
</dbReference>
<protein>
    <recommendedName>
        <fullName evidence="2">Zn(2)-C6 fungal-type domain-containing protein</fullName>
    </recommendedName>
</protein>
<dbReference type="RefSeq" id="XP_060301916.1">
    <property type="nucleotide sequence ID" value="XM_060434774.1"/>
</dbReference>
<dbReference type="AlphaFoldDB" id="A0AA40E983"/>
<dbReference type="SUPFAM" id="SSF57701">
    <property type="entry name" value="Zn2/Cys6 DNA-binding domain"/>
    <property type="match status" value="1"/>
</dbReference>
<dbReference type="PROSITE" id="PS50048">
    <property type="entry name" value="ZN2_CY6_FUNGAL_2"/>
    <property type="match status" value="1"/>
</dbReference>
<dbReference type="Pfam" id="PF00172">
    <property type="entry name" value="Zn_clus"/>
    <property type="match status" value="1"/>
</dbReference>
<dbReference type="GO" id="GO:0000981">
    <property type="term" value="F:DNA-binding transcription factor activity, RNA polymerase II-specific"/>
    <property type="evidence" value="ECO:0007669"/>
    <property type="project" value="InterPro"/>
</dbReference>
<keyword evidence="4" id="KW-1185">Reference proteome</keyword>
<gene>
    <name evidence="3" type="ORF">B0T26DRAFT_3941</name>
</gene>
<dbReference type="CDD" id="cd00067">
    <property type="entry name" value="GAL4"/>
    <property type="match status" value="1"/>
</dbReference>